<proteinExistence type="predicted"/>
<sequence>MIFARSQKGMSMLSWMLVLVLVAFFASAAFKVLPHYFDYMSMEKIITSVETEASGDVRTINAFMGHVSRGMEVNSIRDLPLKDVLKVKLENNEFHAHLKYERREPLIRNIDLVVRFDKEFRVRMP</sequence>
<dbReference type="Pfam" id="PF16137">
    <property type="entry name" value="DUF4845"/>
    <property type="match status" value="1"/>
</dbReference>
<organism evidence="1 2">
    <name type="scientific">Pseudomonas xionganensis</name>
    <dbReference type="NCBI Taxonomy" id="2654845"/>
    <lineage>
        <taxon>Bacteria</taxon>
        <taxon>Pseudomonadati</taxon>
        <taxon>Pseudomonadota</taxon>
        <taxon>Gammaproteobacteria</taxon>
        <taxon>Pseudomonadales</taxon>
        <taxon>Pseudomonadaceae</taxon>
        <taxon>Pseudomonas</taxon>
    </lineage>
</organism>
<keyword evidence="2" id="KW-1185">Reference proteome</keyword>
<evidence type="ECO:0000313" key="2">
    <source>
        <dbReference type="Proteomes" id="UP000429555"/>
    </source>
</evidence>
<comment type="caution">
    <text evidence="1">The sequence shown here is derived from an EMBL/GenBank/DDBJ whole genome shotgun (WGS) entry which is preliminary data.</text>
</comment>
<dbReference type="RefSeq" id="WP_160346697.1">
    <property type="nucleotide sequence ID" value="NZ_WKJZ01000002.1"/>
</dbReference>
<reference evidence="1 2" key="1">
    <citation type="submission" date="2019-11" db="EMBL/GenBank/DDBJ databases">
        <title>Pseudomonas flavidum sp. nov., isolated from Baiyang Lake.</title>
        <authorList>
            <person name="Zhao Y."/>
        </authorList>
    </citation>
    <scope>NUCLEOTIDE SEQUENCE [LARGE SCALE GENOMIC DNA]</scope>
    <source>
        <strain evidence="2">R-22-3 w-18</strain>
    </source>
</reference>
<dbReference type="AlphaFoldDB" id="A0A6I4KUT4"/>
<name>A0A6I4KUT4_9PSED</name>
<evidence type="ECO:0000313" key="1">
    <source>
        <dbReference type="EMBL" id="MVW76469.1"/>
    </source>
</evidence>
<dbReference type="InterPro" id="IPR032314">
    <property type="entry name" value="DUF4845"/>
</dbReference>
<accession>A0A6I4KUT4</accession>
<gene>
    <name evidence="1" type="ORF">GJV18_14205</name>
</gene>
<protein>
    <submittedName>
        <fullName evidence="1">DUF4845 domain-containing protein</fullName>
    </submittedName>
</protein>
<dbReference type="EMBL" id="WKJZ01000002">
    <property type="protein sequence ID" value="MVW76469.1"/>
    <property type="molecule type" value="Genomic_DNA"/>
</dbReference>
<dbReference type="Proteomes" id="UP000429555">
    <property type="component" value="Unassembled WGS sequence"/>
</dbReference>